<dbReference type="EMBL" id="CP023275">
    <property type="protein sequence ID" value="ATB69454.1"/>
    <property type="molecule type" value="Genomic_DNA"/>
</dbReference>
<dbReference type="InterPro" id="IPR057326">
    <property type="entry name" value="KR_dom"/>
</dbReference>
<dbReference type="AlphaFoldDB" id="A0A290HS33"/>
<dbReference type="PROSITE" id="PS00061">
    <property type="entry name" value="ADH_SHORT"/>
    <property type="match status" value="1"/>
</dbReference>
<keyword evidence="2 5" id="KW-0560">Oxidoreductase</keyword>
<dbReference type="PRINTS" id="PR00080">
    <property type="entry name" value="SDRFAMILY"/>
</dbReference>
<dbReference type="GO" id="GO:0016491">
    <property type="term" value="F:oxidoreductase activity"/>
    <property type="evidence" value="ECO:0007669"/>
    <property type="project" value="UniProtKB-KW"/>
</dbReference>
<feature type="domain" description="Ketoreductase" evidence="4">
    <location>
        <begin position="6"/>
        <end position="185"/>
    </location>
</feature>
<accession>A0A290HS33</accession>
<evidence type="ECO:0000259" key="4">
    <source>
        <dbReference type="SMART" id="SM00822"/>
    </source>
</evidence>
<proteinExistence type="inferred from homology"/>
<dbReference type="SUPFAM" id="SSF51735">
    <property type="entry name" value="NAD(P)-binding Rossmann-fold domains"/>
    <property type="match status" value="1"/>
</dbReference>
<dbReference type="PANTHER" id="PTHR44196">
    <property type="entry name" value="DEHYDROGENASE/REDUCTASE SDR FAMILY MEMBER 7B"/>
    <property type="match status" value="1"/>
</dbReference>
<dbReference type="Gene3D" id="3.40.50.720">
    <property type="entry name" value="NAD(P)-binding Rossmann-like Domain"/>
    <property type="match status" value="1"/>
</dbReference>
<dbReference type="OrthoDB" id="5334159at2"/>
<evidence type="ECO:0000256" key="3">
    <source>
        <dbReference type="RuleBase" id="RU000363"/>
    </source>
</evidence>
<evidence type="ECO:0000313" key="6">
    <source>
        <dbReference type="Proteomes" id="UP000217349"/>
    </source>
</evidence>
<dbReference type="PRINTS" id="PR00081">
    <property type="entry name" value="GDHRDH"/>
</dbReference>
<dbReference type="GO" id="GO:0016020">
    <property type="term" value="C:membrane"/>
    <property type="evidence" value="ECO:0007669"/>
    <property type="project" value="TreeGrafter"/>
</dbReference>
<gene>
    <name evidence="5" type="ORF">SJPD1_1344</name>
</gene>
<dbReference type="InterPro" id="IPR002347">
    <property type="entry name" value="SDR_fam"/>
</dbReference>
<protein>
    <submittedName>
        <fullName evidence="5">Oxidoreductase</fullName>
        <ecNumber evidence="5">1.-.-.-</ecNumber>
    </submittedName>
</protein>
<evidence type="ECO:0000313" key="5">
    <source>
        <dbReference type="EMBL" id="ATB69454.1"/>
    </source>
</evidence>
<name>A0A290HS33_9BACT</name>
<dbReference type="SMART" id="SM00822">
    <property type="entry name" value="PKS_KR"/>
    <property type="match status" value="1"/>
</dbReference>
<sequence length="250" mass="27792">MNMNSNTILITGGTSGIGFELARQLCKSNTVIITGRDQEKLDKVKSELKEVHVFQCTIDKHDEIVNLYENVSRMLPDLNILINNAGVMNRIDLQKERDIHKLTEEIMVNVVGTIDMSTQFLPLLRQQKTAAIVNISSALAFVPLASTPVYCASKAALHSFTDSLRIQLKDTNIKVFELAPSVTKTPLIKALDSNEQKGMSIMSVSELVKVAIQKIECDTFEIRPGQSNALKMLSRISPRFALHMINKSGH</sequence>
<reference evidence="6" key="1">
    <citation type="submission" date="2017-09" db="EMBL/GenBank/DDBJ databases">
        <title>The complete genome of Sulfurospirillum sp. JPD-1.</title>
        <authorList>
            <person name="Goris T."/>
        </authorList>
    </citation>
    <scope>NUCLEOTIDE SEQUENCE [LARGE SCALE GENOMIC DNA]</scope>
    <source>
        <strain evidence="6">JPD-1</strain>
    </source>
</reference>
<dbReference type="Pfam" id="PF00106">
    <property type="entry name" value="adh_short"/>
    <property type="match status" value="1"/>
</dbReference>
<dbReference type="EC" id="1.-.-.-" evidence="5"/>
<comment type="similarity">
    <text evidence="1 3">Belongs to the short-chain dehydrogenases/reductases (SDR) family.</text>
</comment>
<dbReference type="RefSeq" id="WP_096046524.1">
    <property type="nucleotide sequence ID" value="NZ_CP023275.1"/>
</dbReference>
<dbReference type="InterPro" id="IPR020904">
    <property type="entry name" value="Sc_DH/Rdtase_CS"/>
</dbReference>
<dbReference type="InterPro" id="IPR036291">
    <property type="entry name" value="NAD(P)-bd_dom_sf"/>
</dbReference>
<organism evidence="5 6">
    <name type="scientific">Sulfurospirillum diekertiae</name>
    <dbReference type="NCBI Taxonomy" id="1854492"/>
    <lineage>
        <taxon>Bacteria</taxon>
        <taxon>Pseudomonadati</taxon>
        <taxon>Campylobacterota</taxon>
        <taxon>Epsilonproteobacteria</taxon>
        <taxon>Campylobacterales</taxon>
        <taxon>Sulfurospirillaceae</taxon>
        <taxon>Sulfurospirillum</taxon>
    </lineage>
</organism>
<evidence type="ECO:0000256" key="2">
    <source>
        <dbReference type="ARBA" id="ARBA00023002"/>
    </source>
</evidence>
<dbReference type="PANTHER" id="PTHR44196:SF1">
    <property type="entry name" value="DEHYDROGENASE_REDUCTASE SDR FAMILY MEMBER 7B"/>
    <property type="match status" value="1"/>
</dbReference>
<dbReference type="KEGG" id="sulj:SJPD1_1344"/>
<dbReference type="Proteomes" id="UP000217349">
    <property type="component" value="Chromosome"/>
</dbReference>
<evidence type="ECO:0000256" key="1">
    <source>
        <dbReference type="ARBA" id="ARBA00006484"/>
    </source>
</evidence>